<accession>A0A239BFM1</accession>
<keyword evidence="2" id="KW-1185">Reference proteome</keyword>
<dbReference type="AlphaFoldDB" id="A0A239BFM1"/>
<proteinExistence type="predicted"/>
<protein>
    <submittedName>
        <fullName evidence="1">Uncharacterized protein</fullName>
    </submittedName>
</protein>
<evidence type="ECO:0000313" key="1">
    <source>
        <dbReference type="EMBL" id="SNS06148.1"/>
    </source>
</evidence>
<reference evidence="1 2" key="1">
    <citation type="submission" date="2017-06" db="EMBL/GenBank/DDBJ databases">
        <authorList>
            <person name="Kim H.J."/>
            <person name="Triplett B.A."/>
        </authorList>
    </citation>
    <scope>NUCLEOTIDE SEQUENCE [LARGE SCALE GENOMIC DNA]</scope>
    <source>
        <strain evidence="1 2">DSM 13116</strain>
    </source>
</reference>
<dbReference type="RefSeq" id="WP_089274725.1">
    <property type="nucleotide sequence ID" value="NZ_FZOC01000005.1"/>
</dbReference>
<sequence>MSSSERKPFKINVSYEKDQDVIVYAESLEDALEIAREAAHSGELQDFAPEESMQGGKEPMEEITVDGGYSEGGQVKIMVGAVIEDVPHVSEASHA</sequence>
<organism evidence="1 2">
    <name type="scientific">Humidesulfovibrio mexicanus</name>
    <dbReference type="NCBI Taxonomy" id="147047"/>
    <lineage>
        <taxon>Bacteria</taxon>
        <taxon>Pseudomonadati</taxon>
        <taxon>Thermodesulfobacteriota</taxon>
        <taxon>Desulfovibrionia</taxon>
        <taxon>Desulfovibrionales</taxon>
        <taxon>Desulfovibrionaceae</taxon>
        <taxon>Humidesulfovibrio</taxon>
    </lineage>
</organism>
<dbReference type="Proteomes" id="UP000198324">
    <property type="component" value="Unassembled WGS sequence"/>
</dbReference>
<evidence type="ECO:0000313" key="2">
    <source>
        <dbReference type="Proteomes" id="UP000198324"/>
    </source>
</evidence>
<name>A0A239BFM1_9BACT</name>
<dbReference type="EMBL" id="FZOC01000005">
    <property type="protein sequence ID" value="SNS06148.1"/>
    <property type="molecule type" value="Genomic_DNA"/>
</dbReference>
<gene>
    <name evidence="1" type="ORF">SAMN04488503_2509</name>
</gene>